<evidence type="ECO:0000256" key="1">
    <source>
        <dbReference type="PROSITE-ProRule" id="PRU00047"/>
    </source>
</evidence>
<dbReference type="STRING" id="1263082.A0A068SH48"/>
<organism evidence="5 6">
    <name type="scientific">Lichtheimia corymbifera JMRC:FSU:9682</name>
    <dbReference type="NCBI Taxonomy" id="1263082"/>
    <lineage>
        <taxon>Eukaryota</taxon>
        <taxon>Fungi</taxon>
        <taxon>Fungi incertae sedis</taxon>
        <taxon>Mucoromycota</taxon>
        <taxon>Mucoromycotina</taxon>
        <taxon>Mucoromycetes</taxon>
        <taxon>Mucorales</taxon>
        <taxon>Lichtheimiaceae</taxon>
        <taxon>Lichtheimia</taxon>
    </lineage>
</organism>
<feature type="compositionally biased region" description="Low complexity" evidence="2">
    <location>
        <begin position="335"/>
        <end position="353"/>
    </location>
</feature>
<dbReference type="Gene3D" id="4.10.60.10">
    <property type="entry name" value="Zinc finger, CCHC-type"/>
    <property type="match status" value="1"/>
</dbReference>
<dbReference type="SUPFAM" id="SSF57756">
    <property type="entry name" value="Retrovirus zinc finger-like domains"/>
    <property type="match status" value="1"/>
</dbReference>
<dbReference type="PROSITE" id="PS50878">
    <property type="entry name" value="RT_POL"/>
    <property type="match status" value="1"/>
</dbReference>
<dbReference type="VEuPathDB" id="FungiDB:LCOR_12128.1"/>
<dbReference type="PANTHER" id="PTHR31635:SF196">
    <property type="entry name" value="REVERSE TRANSCRIPTASE DOMAIN-CONTAINING PROTEIN-RELATED"/>
    <property type="match status" value="1"/>
</dbReference>
<dbReference type="GO" id="GO:0003676">
    <property type="term" value="F:nucleic acid binding"/>
    <property type="evidence" value="ECO:0007669"/>
    <property type="project" value="InterPro"/>
</dbReference>
<dbReference type="Pfam" id="PF03372">
    <property type="entry name" value="Exo_endo_phos"/>
    <property type="match status" value="1"/>
</dbReference>
<dbReference type="EMBL" id="CBTN010000176">
    <property type="protein sequence ID" value="CDH61350.1"/>
    <property type="molecule type" value="Genomic_DNA"/>
</dbReference>
<dbReference type="PANTHER" id="PTHR31635">
    <property type="entry name" value="REVERSE TRANSCRIPTASE DOMAIN-CONTAINING PROTEIN-RELATED"/>
    <property type="match status" value="1"/>
</dbReference>
<dbReference type="InterPro" id="IPR026960">
    <property type="entry name" value="RVT-Znf"/>
</dbReference>
<keyword evidence="1" id="KW-0863">Zinc-finger</keyword>
<feature type="domain" description="Reverse transcriptase" evidence="4">
    <location>
        <begin position="877"/>
        <end position="1162"/>
    </location>
</feature>
<dbReference type="CDD" id="cd01650">
    <property type="entry name" value="RT_nLTR_like"/>
    <property type="match status" value="1"/>
</dbReference>
<name>A0A068SH48_9FUNG</name>
<protein>
    <recommendedName>
        <fullName evidence="7">Reverse transcriptase</fullName>
    </recommendedName>
</protein>
<evidence type="ECO:0000259" key="3">
    <source>
        <dbReference type="PROSITE" id="PS50158"/>
    </source>
</evidence>
<dbReference type="SUPFAM" id="SSF56672">
    <property type="entry name" value="DNA/RNA polymerases"/>
    <property type="match status" value="1"/>
</dbReference>
<dbReference type="OrthoDB" id="5598377at2759"/>
<dbReference type="InterPro" id="IPR036691">
    <property type="entry name" value="Endo/exonu/phosph_ase_sf"/>
</dbReference>
<sequence length="1645" mass="189083">MTTTPPTQTPTTRRTWANVVRNKSITLYEEKGYEEARRARQAEAILTRALNANAVIFDFGTNIPSKAEAYRAIKQIGPITGARTISRSRNPRSLLVEARYVNDDHRDKAIKEGVHYDNITYRATRAITVDADITKVNFSQLPFLPPEDIRKALEDTMNQYGRVCQIRLYVEPETETFEGEATVILDRTLPAEAMQSDNGSYYRPLSRFIPIDAWDEIFPASWKNAPPVCRYCRTEGHRKDACPQLQDIKCYHCHLTGHIRRNCPVARKERLQKNMASLTDTELLAQYPSPQQPTPTQTQQSATSTTHQSDDTTIISNSNIDSEQHTTQQPLDQPSNDAATSNNDNDNQFNSQLSDDDSSSQSHDDIDMPLADLEDHSSTRIASLNARSVLKEANHNQYHQQSQFTRYLRSRHLNIDILALQEVSQTKAHSLTNQDLNRLHCLFPNSSSCYTKHCALICLNPRYTLHDTYVTPDQRCIVSTICTSHGTLCRVVVLYANAEYRYRREFFSSILKLPCFIDFQDPCFVIGDFNSHLHTRLPPGIRPWGHFLLNHCYNCLYPQLTESLSPQNPAPTYHHGDNTHTTVDYIFASPSLRSCVTNARQWLLSPEWTDHELLSIDLRINNIDTGPGCWRFNPYLLQQPSFDQLLKDTVNGYFRQLDTSSIEPQQAWDSLKHVIKETAVHFSVFRQKNASDHLQALHARRQKLIQHPHHQGSALQALNAEIVDTQERLTQQLRLRSATRWHEEGERSNKYFFNVLKARKEAVTIHALKDPLTGDVFTTMGDIMHHARSFYTNLFTPSSIDQPSIDQLLASIPDTARLSSTQQQKLIQPFTMDELIMAVEHTPLEKSPGMDGLPFELYRHMASWNPVMHLLLEVLNQALSRHVFPESWFSTRMVLLFKKGDPQLLSNWRPLSLINTDAKLYTKLLANRLQPLLHQMINPHQTGFLHKRLISDNGWVVQNVMQHIRKFTPTSPSVGVLLDQEKAYDKVHPGYLKQVMQRFGLPSPFIDSIIHLFFSTSISLSINGWLSQPLTQSPFEPLLRTILLDPHLLGSPLPNPSIQRTFRQRLHFCHKTKFTEVPPLKLLAYADDLLVFLKDPSEWRRLMQHLQVYGLASNASVNLNKTVVFSLSGVPHEAWISLLRPMATTWHDRTSTSSITYLGYPIYHTPDQLNNFLDQLYTKIKNQVAYLNHRNLSILGRATVANSLLLSRLWHVLRVCVVPASWINKCQSLVRKYVLQFFPHPSWQWCCQPRDKGGLGLVDIHDQQLALHHIYLQRLLHHKPNDPNPPFITRYIVYLFHLYTGQPSLYTFFLSLPPLNQLTKPFPHFQLLIRLLARLPPFPIASLDTRSLLTLPLSHFFLKTPDSAIDLPPCTFLLSDAYEWCSRTHCIKKREKGYKRVALVKAFLAIDNNDITLHPVLSNMMTPNNNIAFHASMPDLSSWQLTKITSTSTTTSSSSRSSSPILLQHATPGQLRDHWRRSTSLPSRSTLSSSNWKRFWRLRLPHGSRTTWWRLLIQHVSTSSFLHRIQPVKHPTPVCRICNNAPETIQHMILDCQPKRTFWHDALVLIQAPSSVTPEMAWQAIHFQTISRMDFCYNHVDRLGLILQTIWHTHWRCIIDQQLWNHTHACSRLLALIARHPTIVPPTIT</sequence>
<feature type="compositionally biased region" description="Low complexity" evidence="2">
    <location>
        <begin position="294"/>
        <end position="313"/>
    </location>
</feature>
<dbReference type="GO" id="GO:0003824">
    <property type="term" value="F:catalytic activity"/>
    <property type="evidence" value="ECO:0007669"/>
    <property type="project" value="InterPro"/>
</dbReference>
<reference evidence="5" key="1">
    <citation type="submission" date="2013-08" db="EMBL/GenBank/DDBJ databases">
        <title>Gene expansion shapes genome architecture in the human pathogen Lichtheimia corymbifera: an evolutionary genomics analysis in the ancient terrestrial Mucorales (Mucoromycotina).</title>
        <authorList>
            <person name="Schwartze V.U."/>
            <person name="Winter S."/>
            <person name="Shelest E."/>
            <person name="Marcet-Houben M."/>
            <person name="Horn F."/>
            <person name="Wehner S."/>
            <person name="Hoffmann K."/>
            <person name="Riege K."/>
            <person name="Sammeth M."/>
            <person name="Nowrousian M."/>
            <person name="Valiante V."/>
            <person name="Linde J."/>
            <person name="Jacobsen I.D."/>
            <person name="Marz M."/>
            <person name="Brakhage A.A."/>
            <person name="Gabaldon T."/>
            <person name="Bocker S."/>
            <person name="Voigt K."/>
        </authorList>
    </citation>
    <scope>NUCLEOTIDE SEQUENCE [LARGE SCALE GENOMIC DNA]</scope>
    <source>
        <strain evidence="5">FSU 9682</strain>
    </source>
</reference>
<dbReference type="InterPro" id="IPR000477">
    <property type="entry name" value="RT_dom"/>
</dbReference>
<dbReference type="GO" id="GO:0008270">
    <property type="term" value="F:zinc ion binding"/>
    <property type="evidence" value="ECO:0007669"/>
    <property type="project" value="UniProtKB-KW"/>
</dbReference>
<keyword evidence="1" id="KW-0479">Metal-binding</keyword>
<dbReference type="Gene3D" id="3.60.10.10">
    <property type="entry name" value="Endonuclease/exonuclease/phosphatase"/>
    <property type="match status" value="1"/>
</dbReference>
<dbReference type="SMART" id="SM00343">
    <property type="entry name" value="ZnF_C2HC"/>
    <property type="match status" value="2"/>
</dbReference>
<dbReference type="SUPFAM" id="SSF56219">
    <property type="entry name" value="DNase I-like"/>
    <property type="match status" value="1"/>
</dbReference>
<comment type="caution">
    <text evidence="5">The sequence shown here is derived from an EMBL/GenBank/DDBJ whole genome shotgun (WGS) entry which is preliminary data.</text>
</comment>
<evidence type="ECO:0000259" key="4">
    <source>
        <dbReference type="PROSITE" id="PS50878"/>
    </source>
</evidence>
<evidence type="ECO:0000313" key="6">
    <source>
        <dbReference type="Proteomes" id="UP000027586"/>
    </source>
</evidence>
<dbReference type="Pfam" id="PF13966">
    <property type="entry name" value="zf-RVT"/>
    <property type="match status" value="1"/>
</dbReference>
<dbReference type="InterPro" id="IPR043502">
    <property type="entry name" value="DNA/RNA_pol_sf"/>
</dbReference>
<keyword evidence="6" id="KW-1185">Reference proteome</keyword>
<dbReference type="Proteomes" id="UP000027586">
    <property type="component" value="Unassembled WGS sequence"/>
</dbReference>
<dbReference type="InterPro" id="IPR001878">
    <property type="entry name" value="Znf_CCHC"/>
</dbReference>
<feature type="compositionally biased region" description="Polar residues" evidence="2">
    <location>
        <begin position="314"/>
        <end position="334"/>
    </location>
</feature>
<dbReference type="PROSITE" id="PS50158">
    <property type="entry name" value="ZF_CCHC"/>
    <property type="match status" value="1"/>
</dbReference>
<feature type="region of interest" description="Disordered" evidence="2">
    <location>
        <begin position="286"/>
        <end position="374"/>
    </location>
</feature>
<evidence type="ECO:0000313" key="5">
    <source>
        <dbReference type="EMBL" id="CDH61350.1"/>
    </source>
</evidence>
<dbReference type="InterPro" id="IPR036875">
    <property type="entry name" value="Znf_CCHC_sf"/>
</dbReference>
<keyword evidence="1" id="KW-0862">Zinc</keyword>
<dbReference type="InterPro" id="IPR005135">
    <property type="entry name" value="Endo/exonuclease/phosphatase"/>
</dbReference>
<evidence type="ECO:0008006" key="7">
    <source>
        <dbReference type="Google" id="ProtNLM"/>
    </source>
</evidence>
<dbReference type="Pfam" id="PF00078">
    <property type="entry name" value="RVT_1"/>
    <property type="match status" value="1"/>
</dbReference>
<gene>
    <name evidence="5" type="ORF">LCOR_12128.1</name>
</gene>
<proteinExistence type="predicted"/>
<accession>A0A068SH48</accession>
<evidence type="ECO:0000256" key="2">
    <source>
        <dbReference type="SAM" id="MobiDB-lite"/>
    </source>
</evidence>
<feature type="domain" description="CCHC-type" evidence="3">
    <location>
        <begin position="249"/>
        <end position="264"/>
    </location>
</feature>